<feature type="compositionally biased region" description="Basic and acidic residues" evidence="1">
    <location>
        <begin position="14"/>
        <end position="52"/>
    </location>
</feature>
<dbReference type="Gene3D" id="2.40.70.10">
    <property type="entry name" value="Acid Proteases"/>
    <property type="match status" value="1"/>
</dbReference>
<dbReference type="GeneID" id="105172785"/>
<proteinExistence type="predicted"/>
<name>A0A6I9U4V7_SESIN</name>
<dbReference type="PANTHER" id="PTHR33240:SF15">
    <property type="entry name" value="GAG-PRO-LIKE PROTEIN"/>
    <property type="match status" value="1"/>
</dbReference>
<protein>
    <submittedName>
        <fullName evidence="3">Uncharacterized protein LOC105172785</fullName>
    </submittedName>
</protein>
<dbReference type="OrthoDB" id="1937476at2759"/>
<dbReference type="AlphaFoldDB" id="A0A6I9U4V7"/>
<organism evidence="2 3">
    <name type="scientific">Sesamum indicum</name>
    <name type="common">Oriental sesame</name>
    <name type="synonym">Sesamum orientale</name>
    <dbReference type="NCBI Taxonomy" id="4182"/>
    <lineage>
        <taxon>Eukaryota</taxon>
        <taxon>Viridiplantae</taxon>
        <taxon>Streptophyta</taxon>
        <taxon>Embryophyta</taxon>
        <taxon>Tracheophyta</taxon>
        <taxon>Spermatophyta</taxon>
        <taxon>Magnoliopsida</taxon>
        <taxon>eudicotyledons</taxon>
        <taxon>Gunneridae</taxon>
        <taxon>Pentapetalae</taxon>
        <taxon>asterids</taxon>
        <taxon>lamiids</taxon>
        <taxon>Lamiales</taxon>
        <taxon>Pedaliaceae</taxon>
        <taxon>Sesamum</taxon>
    </lineage>
</organism>
<keyword evidence="2" id="KW-1185">Reference proteome</keyword>
<dbReference type="KEGG" id="sind:105172785"/>
<feature type="region of interest" description="Disordered" evidence="1">
    <location>
        <begin position="1"/>
        <end position="52"/>
    </location>
</feature>
<dbReference type="InParanoid" id="A0A6I9U4V7"/>
<dbReference type="Proteomes" id="UP000504604">
    <property type="component" value="Linkage group LG10"/>
</dbReference>
<dbReference type="CDD" id="cd00303">
    <property type="entry name" value="retropepsin_like"/>
    <property type="match status" value="1"/>
</dbReference>
<dbReference type="RefSeq" id="XP_011092665.1">
    <property type="nucleotide sequence ID" value="XM_011094363.1"/>
</dbReference>
<feature type="compositionally biased region" description="Basic and acidic residues" evidence="1">
    <location>
        <begin position="295"/>
        <end position="325"/>
    </location>
</feature>
<dbReference type="SUPFAM" id="SSF50630">
    <property type="entry name" value="Acid proteases"/>
    <property type="match status" value="1"/>
</dbReference>
<evidence type="ECO:0000313" key="2">
    <source>
        <dbReference type="Proteomes" id="UP000504604"/>
    </source>
</evidence>
<reference evidence="3" key="1">
    <citation type="submission" date="2025-08" db="UniProtKB">
        <authorList>
            <consortium name="RefSeq"/>
        </authorList>
    </citation>
    <scope>IDENTIFICATION</scope>
</reference>
<evidence type="ECO:0000313" key="3">
    <source>
        <dbReference type="RefSeq" id="XP_011092665.1"/>
    </source>
</evidence>
<feature type="region of interest" description="Disordered" evidence="1">
    <location>
        <begin position="295"/>
        <end position="354"/>
    </location>
</feature>
<accession>A0A6I9U4V7</accession>
<gene>
    <name evidence="3" type="primary">LOC105172785</name>
</gene>
<sequence>MALAHKYIDEEEMNATKDSERREREQLSRQPYDTREGGGSKPKQEKPREPKYQLKYHNYTPLAISREKALMMVENADVLKWPRFHRERGHNTEKCFQLKNEIERLGVRARETRTGPGKDALEPYTRTELKVEEEEAISFNNSDKSEENGEMNDPMVVKLDIANFTVHKVLVDSGSSADIILKIVLDKMGLENIRLEPVKTPLVGFGGSEVASLEMIELPVSMGDEPKRKTMMVKFLVVDTPFTYNVILGTPGLNLFRAVISTYHMKMKFPTDNGIGEVANDQREARRCYNLSLRKEPGQKRRRMGEDAEPRPYEAEHMKPSDDYKSVQLEPSKQGKSTRIEANLGGSEMALIEF</sequence>
<dbReference type="PANTHER" id="PTHR33240">
    <property type="entry name" value="OS08G0508500 PROTEIN"/>
    <property type="match status" value="1"/>
</dbReference>
<evidence type="ECO:0000256" key="1">
    <source>
        <dbReference type="SAM" id="MobiDB-lite"/>
    </source>
</evidence>
<dbReference type="InterPro" id="IPR021109">
    <property type="entry name" value="Peptidase_aspartic_dom_sf"/>
</dbReference>